<keyword evidence="6 14" id="KW-1133">Transmembrane helix</keyword>
<comment type="subcellular location">
    <subcellularLocation>
        <location evidence="2">Endomembrane system</location>
        <topology evidence="2">Multi-pass membrane protein</topology>
    </subcellularLocation>
</comment>
<keyword evidence="7 14" id="KW-0472">Membrane</keyword>
<evidence type="ECO:0000256" key="5">
    <source>
        <dbReference type="ARBA" id="ARBA00022692"/>
    </source>
</evidence>
<gene>
    <name evidence="15" type="ORF">BABINDRAFT_158949</name>
</gene>
<dbReference type="PANTHER" id="PTHR10414">
    <property type="entry name" value="ETHANOLAMINEPHOSPHOTRANSFERASE"/>
    <property type="match status" value="1"/>
</dbReference>
<comment type="pathway">
    <text evidence="10">Phospholipid metabolism; phosphatidylcholine biosynthesis; phosphatidylcholine from phosphocholine: step 2/2.</text>
</comment>
<dbReference type="EC" id="2.7.8.2" evidence="11"/>
<evidence type="ECO:0000256" key="1">
    <source>
        <dbReference type="ARBA" id="ARBA00001946"/>
    </source>
</evidence>
<dbReference type="GO" id="GO:0101026">
    <property type="term" value="P:mitotic nuclear membrane biogenesis"/>
    <property type="evidence" value="ECO:0007669"/>
    <property type="project" value="EnsemblFungi"/>
</dbReference>
<feature type="transmembrane region" description="Helical" evidence="14">
    <location>
        <begin position="215"/>
        <end position="235"/>
    </location>
</feature>
<evidence type="ECO:0000256" key="13">
    <source>
        <dbReference type="RuleBase" id="RU003750"/>
    </source>
</evidence>
<protein>
    <recommendedName>
        <fullName evidence="11">diacylglycerol cholinephosphotransferase</fullName>
        <ecNumber evidence="11">2.7.8.2</ecNumber>
    </recommendedName>
</protein>
<keyword evidence="8" id="KW-0594">Phospholipid biosynthesis</keyword>
<dbReference type="InterPro" id="IPR014472">
    <property type="entry name" value="CHOPT"/>
</dbReference>
<evidence type="ECO:0000256" key="2">
    <source>
        <dbReference type="ARBA" id="ARBA00004127"/>
    </source>
</evidence>
<feature type="transmembrane region" description="Helical" evidence="14">
    <location>
        <begin position="180"/>
        <end position="203"/>
    </location>
</feature>
<dbReference type="PANTHER" id="PTHR10414:SF37">
    <property type="entry name" value="BB IN A BOXCAR, ISOFORM C"/>
    <property type="match status" value="1"/>
</dbReference>
<evidence type="ECO:0000256" key="14">
    <source>
        <dbReference type="SAM" id="Phobius"/>
    </source>
</evidence>
<feature type="transmembrane region" description="Helical" evidence="14">
    <location>
        <begin position="319"/>
        <end position="337"/>
    </location>
</feature>
<evidence type="ECO:0000256" key="8">
    <source>
        <dbReference type="ARBA" id="ARBA00023209"/>
    </source>
</evidence>
<dbReference type="GeneID" id="30145225"/>
<dbReference type="PROSITE" id="PS00379">
    <property type="entry name" value="CDP_ALCOHOL_P_TRANSF"/>
    <property type="match status" value="1"/>
</dbReference>
<evidence type="ECO:0000256" key="12">
    <source>
        <dbReference type="ARBA" id="ARBA00051857"/>
    </source>
</evidence>
<keyword evidence="8" id="KW-0444">Lipid biosynthesis</keyword>
<accession>A0A1E3QXD1</accession>
<evidence type="ECO:0000256" key="4">
    <source>
        <dbReference type="ARBA" id="ARBA00022679"/>
    </source>
</evidence>
<keyword evidence="4 13" id="KW-0808">Transferase</keyword>
<dbReference type="GO" id="GO:0006654">
    <property type="term" value="P:phosphatidic acid biosynthetic process"/>
    <property type="evidence" value="ECO:0007669"/>
    <property type="project" value="EnsemblFungi"/>
</dbReference>
<evidence type="ECO:0000256" key="3">
    <source>
        <dbReference type="ARBA" id="ARBA00010441"/>
    </source>
</evidence>
<dbReference type="RefSeq" id="XP_018987658.1">
    <property type="nucleotide sequence ID" value="XM_019127372.1"/>
</dbReference>
<dbReference type="FunFam" id="1.20.120.1760:FF:000012">
    <property type="entry name" value="sn-1,2-diacylglycerol cholinephosphotransferase"/>
    <property type="match status" value="1"/>
</dbReference>
<feature type="transmembrane region" description="Helical" evidence="14">
    <location>
        <begin position="343"/>
        <end position="363"/>
    </location>
</feature>
<keyword evidence="5 14" id="KW-0812">Transmembrane</keyword>
<evidence type="ECO:0000256" key="6">
    <source>
        <dbReference type="ARBA" id="ARBA00022989"/>
    </source>
</evidence>
<feature type="transmembrane region" description="Helical" evidence="14">
    <location>
        <begin position="50"/>
        <end position="69"/>
    </location>
</feature>
<comment type="cofactor">
    <cofactor evidence="1">
        <name>Mg(2+)</name>
        <dbReference type="ChEBI" id="CHEBI:18420"/>
    </cofactor>
</comment>
<dbReference type="GO" id="GO:0012505">
    <property type="term" value="C:endomembrane system"/>
    <property type="evidence" value="ECO:0007669"/>
    <property type="project" value="UniProtKB-SubCell"/>
</dbReference>
<dbReference type="InterPro" id="IPR043130">
    <property type="entry name" value="CDP-OH_PTrfase_TM_dom"/>
</dbReference>
<keyword evidence="16" id="KW-1185">Reference proteome</keyword>
<dbReference type="InterPro" id="IPR000462">
    <property type="entry name" value="CDP-OH_P_trans"/>
</dbReference>
<keyword evidence="8" id="KW-0443">Lipid metabolism</keyword>
<dbReference type="InterPro" id="IPR048254">
    <property type="entry name" value="CDP_ALCOHOL_P_TRANSF_CS"/>
</dbReference>
<proteinExistence type="inferred from homology"/>
<keyword evidence="9" id="KW-1208">Phospholipid metabolism</keyword>
<evidence type="ECO:0000313" key="15">
    <source>
        <dbReference type="EMBL" id="ODQ82330.1"/>
    </source>
</evidence>
<comment type="catalytic activity">
    <reaction evidence="12">
        <text>CDP-N,N-dimethylethanolamine + a 1,2-diacyl-sn-glycerol = a 1,2-diacyl-sn-glycero-3-phospho-N,N-dimethylethanolamine + CMP + H(+)</text>
        <dbReference type="Rhea" id="RHEA:33775"/>
        <dbReference type="ChEBI" id="CHEBI:15378"/>
        <dbReference type="ChEBI" id="CHEBI:17815"/>
        <dbReference type="ChEBI" id="CHEBI:60377"/>
        <dbReference type="ChEBI" id="CHEBI:64572"/>
        <dbReference type="ChEBI" id="CHEBI:65117"/>
    </reaction>
    <physiologicalReaction direction="left-to-right" evidence="12">
        <dbReference type="Rhea" id="RHEA:33776"/>
    </physiologicalReaction>
</comment>
<dbReference type="OrthoDB" id="196717at2759"/>
<dbReference type="GO" id="GO:0016020">
    <property type="term" value="C:membrane"/>
    <property type="evidence" value="ECO:0007669"/>
    <property type="project" value="InterPro"/>
</dbReference>
<organism evidence="15 16">
    <name type="scientific">Babjeviella inositovora NRRL Y-12698</name>
    <dbReference type="NCBI Taxonomy" id="984486"/>
    <lineage>
        <taxon>Eukaryota</taxon>
        <taxon>Fungi</taxon>
        <taxon>Dikarya</taxon>
        <taxon>Ascomycota</taxon>
        <taxon>Saccharomycotina</taxon>
        <taxon>Pichiomycetes</taxon>
        <taxon>Serinales incertae sedis</taxon>
        <taxon>Babjeviella</taxon>
    </lineage>
</organism>
<dbReference type="Gene3D" id="1.20.120.1760">
    <property type="match status" value="1"/>
</dbReference>
<evidence type="ECO:0000313" key="16">
    <source>
        <dbReference type="Proteomes" id="UP000094336"/>
    </source>
</evidence>
<feature type="transmembrane region" description="Helical" evidence="14">
    <location>
        <begin position="287"/>
        <end position="307"/>
    </location>
</feature>
<reference evidence="16" key="1">
    <citation type="submission" date="2016-05" db="EMBL/GenBank/DDBJ databases">
        <title>Comparative genomics of biotechnologically important yeasts.</title>
        <authorList>
            <consortium name="DOE Joint Genome Institute"/>
            <person name="Riley R."/>
            <person name="Haridas S."/>
            <person name="Wolfe K.H."/>
            <person name="Lopes M.R."/>
            <person name="Hittinger C.T."/>
            <person name="Goker M."/>
            <person name="Salamov A."/>
            <person name="Wisecaver J."/>
            <person name="Long T.M."/>
            <person name="Aerts A.L."/>
            <person name="Barry K."/>
            <person name="Choi C."/>
            <person name="Clum A."/>
            <person name="Coughlan A.Y."/>
            <person name="Deshpande S."/>
            <person name="Douglass A.P."/>
            <person name="Hanson S.J."/>
            <person name="Klenk H.-P."/>
            <person name="Labutti K."/>
            <person name="Lapidus A."/>
            <person name="Lindquist E."/>
            <person name="Lipzen A."/>
            <person name="Meier-Kolthoff J.P."/>
            <person name="Ohm R.A."/>
            <person name="Otillar R.P."/>
            <person name="Pangilinan J."/>
            <person name="Peng Y."/>
            <person name="Rokas A."/>
            <person name="Rosa C.A."/>
            <person name="Scheuner C."/>
            <person name="Sibirny A.A."/>
            <person name="Slot J.C."/>
            <person name="Stielow J.B."/>
            <person name="Sun H."/>
            <person name="Kurtzman C.P."/>
            <person name="Blackwell M."/>
            <person name="Grigoriev I.V."/>
            <person name="Jeffries T.W."/>
        </authorList>
    </citation>
    <scope>NUCLEOTIDE SEQUENCE [LARGE SCALE GENOMIC DNA]</scope>
    <source>
        <strain evidence="16">NRRL Y-12698</strain>
    </source>
</reference>
<feature type="transmembrane region" description="Helical" evidence="14">
    <location>
        <begin position="256"/>
        <end position="275"/>
    </location>
</feature>
<dbReference type="Proteomes" id="UP000094336">
    <property type="component" value="Unassembled WGS sequence"/>
</dbReference>
<sequence>MGIFIPHEALSNLKNYKYQSDDRSLVTKYVLKPFWLKFVKIFPLSMAPNAVTLSGLGFVIVNLITTLYYDPYLDTPSPRWTYFTYAFGLFMYQTFDACDGAHARRTGQSGPLGELFDHCVDAVNTTLCLIVFGSVTQTGCGFILLLSQFGTLANFYLSTWEEYHTHVLYLSEISGPVEGILIIIAMHLATGIFGSTIWTTPLFQLDLGWLTQGNVGFTATHAYTFIGAAGLYFNIHSARRNVNNAFKNNKAKLNEATKGLIPFFAYYTSIVVLLVTNPAILDNTIPLVISIGLTIAFSVGRIITAHLTIQAFPMINPPMFIPTVQLISIPVLTHVFGYDYQKVLTALGWGGLGLTVGIHSMFVTEIIYEITTYLDIYALTIKHPKTA</sequence>
<dbReference type="PIRSF" id="PIRSF015665">
    <property type="entry name" value="CHOPT"/>
    <property type="match status" value="1"/>
</dbReference>
<evidence type="ECO:0000256" key="9">
    <source>
        <dbReference type="ARBA" id="ARBA00023264"/>
    </source>
</evidence>
<evidence type="ECO:0000256" key="10">
    <source>
        <dbReference type="ARBA" id="ARBA00037890"/>
    </source>
</evidence>
<dbReference type="STRING" id="984486.A0A1E3QXD1"/>
<dbReference type="EMBL" id="KV454426">
    <property type="protein sequence ID" value="ODQ82330.1"/>
    <property type="molecule type" value="Genomic_DNA"/>
</dbReference>
<evidence type="ECO:0000256" key="11">
    <source>
        <dbReference type="ARBA" id="ARBA00038987"/>
    </source>
</evidence>
<dbReference type="AlphaFoldDB" id="A0A1E3QXD1"/>
<name>A0A1E3QXD1_9ASCO</name>
<dbReference type="GO" id="GO:0004142">
    <property type="term" value="F:diacylglycerol cholinephosphotransferase activity"/>
    <property type="evidence" value="ECO:0007669"/>
    <property type="project" value="UniProtKB-EC"/>
</dbReference>
<dbReference type="Pfam" id="PF01066">
    <property type="entry name" value="CDP-OH_P_transf"/>
    <property type="match status" value="1"/>
</dbReference>
<evidence type="ECO:0000256" key="7">
    <source>
        <dbReference type="ARBA" id="ARBA00023136"/>
    </source>
</evidence>
<comment type="similarity">
    <text evidence="3 13">Belongs to the CDP-alcohol phosphatidyltransferase class-I family.</text>
</comment>